<dbReference type="NCBIfam" id="TIGR01787">
    <property type="entry name" value="squalene_cyclas"/>
    <property type="match status" value="1"/>
</dbReference>
<evidence type="ECO:0000256" key="2">
    <source>
        <dbReference type="ARBA" id="ARBA00009755"/>
    </source>
</evidence>
<evidence type="ECO:0000256" key="3">
    <source>
        <dbReference type="ARBA" id="ARBA00022737"/>
    </source>
</evidence>
<dbReference type="GO" id="GO:0051007">
    <property type="term" value="F:squalene-hopene cyclase activity"/>
    <property type="evidence" value="ECO:0007669"/>
    <property type="project" value="UniProtKB-EC"/>
</dbReference>
<dbReference type="PANTHER" id="PTHR11764">
    <property type="entry name" value="TERPENE CYCLASE/MUTASE FAMILY MEMBER"/>
    <property type="match status" value="1"/>
</dbReference>
<dbReference type="Gene3D" id="1.50.10.20">
    <property type="match status" value="2"/>
</dbReference>
<dbReference type="InterPro" id="IPR032696">
    <property type="entry name" value="SQ_cyclase_C"/>
</dbReference>
<dbReference type="CDD" id="cd02892">
    <property type="entry name" value="SQCY_1"/>
    <property type="match status" value="1"/>
</dbReference>
<dbReference type="OrthoDB" id="9758578at2"/>
<evidence type="ECO:0000259" key="6">
    <source>
        <dbReference type="Pfam" id="PF13249"/>
    </source>
</evidence>
<dbReference type="EC" id="4.2.1.129" evidence="7"/>
<dbReference type="GO" id="GO:0016829">
    <property type="term" value="F:lyase activity"/>
    <property type="evidence" value="ECO:0007669"/>
    <property type="project" value="UniProtKB-KW"/>
</dbReference>
<evidence type="ECO:0000256" key="4">
    <source>
        <dbReference type="ARBA" id="ARBA00023235"/>
    </source>
</evidence>
<reference evidence="8" key="1">
    <citation type="submission" date="2018-05" db="EMBL/GenBank/DDBJ databases">
        <authorList>
            <person name="Hao L."/>
        </authorList>
    </citation>
    <scope>NUCLEOTIDE SEQUENCE [LARGE SCALE GENOMIC DNA]</scope>
</reference>
<dbReference type="RefSeq" id="WP_122031568.1">
    <property type="nucleotide sequence ID" value="NZ_LS483254.1"/>
</dbReference>
<protein>
    <submittedName>
        <fullName evidence="7">Squalene--hopene cyclase</fullName>
        <ecNumber evidence="7">4.2.1.129</ecNumber>
        <ecNumber evidence="7">5.4.99.17</ecNumber>
    </submittedName>
</protein>
<evidence type="ECO:0000313" key="8">
    <source>
        <dbReference type="Proteomes" id="UP000249818"/>
    </source>
</evidence>
<dbReference type="Proteomes" id="UP000249818">
    <property type="component" value="Chromosome BARAN1"/>
</dbReference>
<dbReference type="SFLD" id="SFLDG01016">
    <property type="entry name" value="Prenyltransferase_Like_2"/>
    <property type="match status" value="1"/>
</dbReference>
<feature type="domain" description="Squalene cyclase C-terminal" evidence="5">
    <location>
        <begin position="310"/>
        <end position="625"/>
    </location>
</feature>
<dbReference type="SUPFAM" id="SSF48239">
    <property type="entry name" value="Terpenoid cyclases/Protein prenyltransferases"/>
    <property type="match status" value="2"/>
</dbReference>
<dbReference type="NCBIfam" id="TIGR01507">
    <property type="entry name" value="hopene_cyclase"/>
    <property type="match status" value="1"/>
</dbReference>
<feature type="domain" description="Squalene cyclase N-terminal" evidence="6">
    <location>
        <begin position="14"/>
        <end position="301"/>
    </location>
</feature>
<dbReference type="GO" id="GO:0016104">
    <property type="term" value="P:triterpenoid biosynthetic process"/>
    <property type="evidence" value="ECO:0007669"/>
    <property type="project" value="InterPro"/>
</dbReference>
<evidence type="ECO:0000256" key="1">
    <source>
        <dbReference type="ARBA" id="ARBA00004999"/>
    </source>
</evidence>
<dbReference type="Pfam" id="PF13249">
    <property type="entry name" value="SQHop_cyclase_N"/>
    <property type="match status" value="1"/>
</dbReference>
<dbReference type="Pfam" id="PF13243">
    <property type="entry name" value="SQHop_cyclase_C"/>
    <property type="match status" value="1"/>
</dbReference>
<evidence type="ECO:0000259" key="5">
    <source>
        <dbReference type="Pfam" id="PF13243"/>
    </source>
</evidence>
<dbReference type="KEGG" id="bana:BARAN1_1143"/>
<keyword evidence="4 7" id="KW-0413">Isomerase</keyword>
<keyword evidence="3" id="KW-0677">Repeat</keyword>
<dbReference type="InterPro" id="IPR008930">
    <property type="entry name" value="Terpenoid_cyclase/PrenylTrfase"/>
</dbReference>
<dbReference type="PANTHER" id="PTHR11764:SF20">
    <property type="entry name" value="LANOSTEROL SYNTHASE"/>
    <property type="match status" value="1"/>
</dbReference>
<comment type="pathway">
    <text evidence="1">Secondary metabolite biosynthesis; hopanoid biosynthesis.</text>
</comment>
<dbReference type="EMBL" id="LS483254">
    <property type="protein sequence ID" value="SQD93165.1"/>
    <property type="molecule type" value="Genomic_DNA"/>
</dbReference>
<gene>
    <name evidence="7" type="primary">shc</name>
    <name evidence="7" type="ORF">BARAN1_1143</name>
</gene>
<dbReference type="AlphaFoldDB" id="A0A2X3MM06"/>
<dbReference type="InterPro" id="IPR018333">
    <property type="entry name" value="Squalene_cyclase"/>
</dbReference>
<dbReference type="UniPathway" id="UPA00337"/>
<comment type="similarity">
    <text evidence="2">Belongs to the terpene cyclase/mutase family.</text>
</comment>
<organism evidence="7 8">
    <name type="scientific">Candidatus Bipolaricaulis anaerobius</name>
    <dbReference type="NCBI Taxonomy" id="2026885"/>
    <lineage>
        <taxon>Bacteria</taxon>
        <taxon>Candidatus Bipolaricaulota</taxon>
        <taxon>Candidatus Bipolaricaulia</taxon>
        <taxon>Candidatus Bipolaricaulales</taxon>
        <taxon>Candidatus Bipolaricaulaceae</taxon>
        <taxon>Candidatus Bipolaricaulis</taxon>
    </lineage>
</organism>
<keyword evidence="8" id="KW-1185">Reference proteome</keyword>
<evidence type="ECO:0000313" key="7">
    <source>
        <dbReference type="EMBL" id="SQD93165.1"/>
    </source>
</evidence>
<dbReference type="EC" id="5.4.99.17" evidence="7"/>
<accession>A0A2X3MM06</accession>
<dbReference type="GO" id="GO:0005811">
    <property type="term" value="C:lipid droplet"/>
    <property type="evidence" value="ECO:0007669"/>
    <property type="project" value="InterPro"/>
</dbReference>
<proteinExistence type="inferred from homology"/>
<dbReference type="InterPro" id="IPR032697">
    <property type="entry name" value="SQ_cyclase_N"/>
</dbReference>
<name>A0A2X3MM06_9BACT</name>
<sequence>MPDHAPVAGLDHAIDRAVGWLLSHQYPAGYFWGELESNATITAEHLFLTHILGVGSPELWDKIARYILGQEREDGSWANWYGGPGDLSTTVEAYLALKLAGVDPASEEMEWARGWILSQGGVEKARVFTKIWLALLGEWPWEATPMLPPELVLLPSWFPVNLYSFASWARGTILPLAILRVKRPVYPIPEHARIDELFLRGRGNADHSLPRKKSAWGRFFSAADKLLRAYERAHIRPLRRLALKRAEEWIVERQEADGCWGGIQPPWVYSLIALHALGHPWESPVMRKGVAGFDRYAIEEEGTWRLQSCISPVWDTGLAMIALHDAGLPEDHPALVKAGEWLLGEQIFVGGDWQVKCTARPGGWAFEFDNDIYPDTDDTSVVLMALQGTELSEEAKEFALSRGRDWLLGMQSRNGGWGAFDRNNTQVFLREIPFADFGELVDPPSVDVTAHIVEFLGRMGYRPGFRPLDRALRYMFREEEPDGPWYGRWGVNFIYGTGYVLPALQACGFPLDDPRVRRAVGWLLARQNEDGGWGEDVLSYHEPELRGRGPSCASQTAWALLALLAAGEEEGEAVRRGIAYLVRTQREDGTWDEPYFTGTGFPTDFMIRYHLYRHVFPLMALGRAREGQ</sequence>
<keyword evidence="7" id="KW-0456">Lyase</keyword>
<dbReference type="InterPro" id="IPR006400">
    <property type="entry name" value="Hopene-cyclase"/>
</dbReference>